<name>A0AAN9QWK8_CANGL</name>
<reference evidence="1 2" key="1">
    <citation type="submission" date="2024-01" db="EMBL/GenBank/DDBJ databases">
        <title>The genomes of 5 underutilized Papilionoideae crops provide insights into root nodulation and disease resistanc.</title>
        <authorList>
            <person name="Jiang F."/>
        </authorList>
    </citation>
    <scope>NUCLEOTIDE SEQUENCE [LARGE SCALE GENOMIC DNA]</scope>
    <source>
        <strain evidence="1">LVBAO_FW01</strain>
        <tissue evidence="1">Leaves</tissue>
    </source>
</reference>
<organism evidence="1 2">
    <name type="scientific">Canavalia gladiata</name>
    <name type="common">Sword bean</name>
    <name type="synonym">Dolichos gladiatus</name>
    <dbReference type="NCBI Taxonomy" id="3824"/>
    <lineage>
        <taxon>Eukaryota</taxon>
        <taxon>Viridiplantae</taxon>
        <taxon>Streptophyta</taxon>
        <taxon>Embryophyta</taxon>
        <taxon>Tracheophyta</taxon>
        <taxon>Spermatophyta</taxon>
        <taxon>Magnoliopsida</taxon>
        <taxon>eudicotyledons</taxon>
        <taxon>Gunneridae</taxon>
        <taxon>Pentapetalae</taxon>
        <taxon>rosids</taxon>
        <taxon>fabids</taxon>
        <taxon>Fabales</taxon>
        <taxon>Fabaceae</taxon>
        <taxon>Papilionoideae</taxon>
        <taxon>50 kb inversion clade</taxon>
        <taxon>NPAAA clade</taxon>
        <taxon>indigoferoid/millettioid clade</taxon>
        <taxon>Phaseoleae</taxon>
        <taxon>Canavalia</taxon>
    </lineage>
</organism>
<dbReference type="Proteomes" id="UP001367508">
    <property type="component" value="Unassembled WGS sequence"/>
</dbReference>
<dbReference type="AlphaFoldDB" id="A0AAN9QWK8"/>
<keyword evidence="2" id="KW-1185">Reference proteome</keyword>
<gene>
    <name evidence="1" type="ORF">VNO77_07348</name>
</gene>
<comment type="caution">
    <text evidence="1">The sequence shown here is derived from an EMBL/GenBank/DDBJ whole genome shotgun (WGS) entry which is preliminary data.</text>
</comment>
<evidence type="ECO:0000313" key="2">
    <source>
        <dbReference type="Proteomes" id="UP001367508"/>
    </source>
</evidence>
<dbReference type="EMBL" id="JAYMYQ010000002">
    <property type="protein sequence ID" value="KAK7349731.1"/>
    <property type="molecule type" value="Genomic_DNA"/>
</dbReference>
<evidence type="ECO:0000313" key="1">
    <source>
        <dbReference type="EMBL" id="KAK7349731.1"/>
    </source>
</evidence>
<sequence>MHIPSWCAPKDNLRKCHGSLTWKSTKVIVIVIVPSAVLVHSSLAKFEIFQMVPILISEFLSCSWWRMCWERAREVKMAVSLVMGHMPAYTLFDRSRSFPRRRTTTRRRFRRPNPSIYRTLL</sequence>
<protein>
    <submittedName>
        <fullName evidence="1">Uncharacterized protein</fullName>
    </submittedName>
</protein>
<accession>A0AAN9QWK8</accession>
<proteinExistence type="predicted"/>